<dbReference type="CDD" id="cd01650">
    <property type="entry name" value="RT_nLTR_like"/>
    <property type="match status" value="1"/>
</dbReference>
<evidence type="ECO:0000259" key="1">
    <source>
        <dbReference type="PROSITE" id="PS50878"/>
    </source>
</evidence>
<accession>A0AAE1L2C0</accession>
<protein>
    <recommendedName>
        <fullName evidence="1">Reverse transcriptase domain-containing protein</fullName>
    </recommendedName>
</protein>
<dbReference type="PANTHER" id="PTHR47027">
    <property type="entry name" value="REVERSE TRANSCRIPTASE DOMAIN-CONTAINING PROTEIN"/>
    <property type="match status" value="1"/>
</dbReference>
<name>A0AAE1L2C0_PETCI</name>
<dbReference type="InterPro" id="IPR000477">
    <property type="entry name" value="RT_dom"/>
</dbReference>
<evidence type="ECO:0000313" key="3">
    <source>
        <dbReference type="Proteomes" id="UP001286313"/>
    </source>
</evidence>
<sequence length="906" mass="104242">MKSKEDREPGTTAFLFTYEMTLVSYVPPRRKTKKLVLLLSTMHSQPTRGEKGKPEVIEFYNSTKGGVDAFDEMCALYSCNRKTKRWPLCVFYWIVDAAVINAKIVYTANLEKTRGVKVPKRRRFMLHIARAFIRPWAQKRLSSATLPRPLRTLISTVCNLPTVANTQYPTDQVLAECNHPQVRCAECPRSTDRKTRIRCLKCQRPVCQSHFYPTCTNCLELVVSTGNVPLLQLDEDLEAITNNFNSVMTETADAVLGKSQRKSKPWVIDFILQLCDKRRNQKKKKNTPEGRAEYRKTNKDIRREMKYAKQRWITKQCTDIEENLAFNNTKRAFQLVKDLTKEKQAKVNSIKDKRGNSLTEEKKILERWTEYCSELYTHQSRGDPSVLNVEEPTNEDDYPILRDEVVAAVDSLRSGKSAGVDNIPSELLKHGGESTIDMLTIICNKIWQTGEWPKPWTQSLIIVIPKKGNLQLCQNYHTISLISHASKVMLRIILDRLKPQAESIIAEEQAGFRKGRSTIEQIFNLLLLCEKHIQRQRELYHVFIDFKKAFDRVWHDALWATMKKFNMGKKLTHTIQQLYANASSAVFAQGSIKEWFHTSVGVRQGCHLSPTLFNIFLERIMSNALEDHVGTVNIRGRTITNLRFADDIDGRAGEENELSRLVNQLDRASTKFGMEISAEKTKLITNEHGSITTNISVLGQNLQMVQQFKYLGAIISDQGSKPEVLARAAQTLTALSKLKPIWKDKNISVKCKVRLLLALVLSIFLYACETWTLTAELQRRIQTLEMRCYRTILGISYLSQTSNDQVRTTIQQHIGPYDDLLTIVKERKLRWYGHVTRSDGLAKTVLQGTVEGRRRRGGQRKKWSDNIKEWTKKTFAETQALAHDRDRWRELVHNSSRRRPDDSTQS</sequence>
<gene>
    <name evidence="2" type="ORF">Pcinc_003071</name>
</gene>
<comment type="caution">
    <text evidence="2">The sequence shown here is derived from an EMBL/GenBank/DDBJ whole genome shotgun (WGS) entry which is preliminary data.</text>
</comment>
<dbReference type="PROSITE" id="PS50878">
    <property type="entry name" value="RT_POL"/>
    <property type="match status" value="1"/>
</dbReference>
<proteinExistence type="predicted"/>
<dbReference type="PANTHER" id="PTHR47027:SF20">
    <property type="entry name" value="REVERSE TRANSCRIPTASE-LIKE PROTEIN WITH RNA-DIRECTED DNA POLYMERASE DOMAIN"/>
    <property type="match status" value="1"/>
</dbReference>
<dbReference type="AlphaFoldDB" id="A0AAE1L2C0"/>
<feature type="domain" description="Reverse transcriptase" evidence="1">
    <location>
        <begin position="445"/>
        <end position="715"/>
    </location>
</feature>
<dbReference type="InterPro" id="IPR043502">
    <property type="entry name" value="DNA/RNA_pol_sf"/>
</dbReference>
<evidence type="ECO:0000313" key="2">
    <source>
        <dbReference type="EMBL" id="KAK3893078.1"/>
    </source>
</evidence>
<dbReference type="EMBL" id="JAWQEG010000230">
    <property type="protein sequence ID" value="KAK3893078.1"/>
    <property type="molecule type" value="Genomic_DNA"/>
</dbReference>
<dbReference type="GO" id="GO:0071897">
    <property type="term" value="P:DNA biosynthetic process"/>
    <property type="evidence" value="ECO:0007669"/>
    <property type="project" value="UniProtKB-ARBA"/>
</dbReference>
<reference evidence="2" key="1">
    <citation type="submission" date="2023-10" db="EMBL/GenBank/DDBJ databases">
        <title>Genome assemblies of two species of porcelain crab, Petrolisthes cinctipes and Petrolisthes manimaculis (Anomura: Porcellanidae).</title>
        <authorList>
            <person name="Angst P."/>
        </authorList>
    </citation>
    <scope>NUCLEOTIDE SEQUENCE</scope>
    <source>
        <strain evidence="2">PB745_01</strain>
        <tissue evidence="2">Gill</tissue>
    </source>
</reference>
<dbReference type="Pfam" id="PF13843">
    <property type="entry name" value="DDE_Tnp_1_7"/>
    <property type="match status" value="1"/>
</dbReference>
<keyword evidence="3" id="KW-1185">Reference proteome</keyword>
<organism evidence="2 3">
    <name type="scientific">Petrolisthes cinctipes</name>
    <name type="common">Flat porcelain crab</name>
    <dbReference type="NCBI Taxonomy" id="88211"/>
    <lineage>
        <taxon>Eukaryota</taxon>
        <taxon>Metazoa</taxon>
        <taxon>Ecdysozoa</taxon>
        <taxon>Arthropoda</taxon>
        <taxon>Crustacea</taxon>
        <taxon>Multicrustacea</taxon>
        <taxon>Malacostraca</taxon>
        <taxon>Eumalacostraca</taxon>
        <taxon>Eucarida</taxon>
        <taxon>Decapoda</taxon>
        <taxon>Pleocyemata</taxon>
        <taxon>Anomura</taxon>
        <taxon>Galatheoidea</taxon>
        <taxon>Porcellanidae</taxon>
        <taxon>Petrolisthes</taxon>
    </lineage>
</organism>
<dbReference type="InterPro" id="IPR029526">
    <property type="entry name" value="PGBD"/>
</dbReference>
<dbReference type="Pfam" id="PF00078">
    <property type="entry name" value="RVT_1"/>
    <property type="match status" value="1"/>
</dbReference>
<dbReference type="Proteomes" id="UP001286313">
    <property type="component" value="Unassembled WGS sequence"/>
</dbReference>
<dbReference type="SUPFAM" id="SSF56672">
    <property type="entry name" value="DNA/RNA polymerases"/>
    <property type="match status" value="1"/>
</dbReference>